<feature type="compositionally biased region" description="Polar residues" evidence="1">
    <location>
        <begin position="34"/>
        <end position="45"/>
    </location>
</feature>
<sequence length="137" mass="15600">MEEEKGKMEQELEQKGRSMTIQDMLNPSDEEVRQSPQTMSSQFSSDGDIRPSRNLSRAPVSRQSKSLLDRLLMLVEAAHLKHPKMALVDLLVDQPDLYQARLKLHKRREHFDQHILPKSSTSSGICVLTVDTSGLIF</sequence>
<proteinExistence type="predicted"/>
<keyword evidence="3" id="KW-1185">Reference proteome</keyword>
<comment type="caution">
    <text evidence="2">The sequence shown here is derived from an EMBL/GenBank/DDBJ whole genome shotgun (WGS) entry which is preliminary data.</text>
</comment>
<name>A0ABR4ATB7_9LECA</name>
<gene>
    <name evidence="2" type="ORF">ABVK25_010803</name>
</gene>
<reference evidence="2 3" key="1">
    <citation type="submission" date="2024-09" db="EMBL/GenBank/DDBJ databases">
        <title>Rethinking Asexuality: The Enigmatic Case of Functional Sexual Genes in Lepraria (Stereocaulaceae).</title>
        <authorList>
            <person name="Doellman M."/>
            <person name="Sun Y."/>
            <person name="Barcenas-Pena A."/>
            <person name="Lumbsch H.T."/>
            <person name="Grewe F."/>
        </authorList>
    </citation>
    <scope>NUCLEOTIDE SEQUENCE [LARGE SCALE GENOMIC DNA]</scope>
    <source>
        <strain evidence="2 3">Grewe 0041</strain>
    </source>
</reference>
<evidence type="ECO:0000256" key="1">
    <source>
        <dbReference type="SAM" id="MobiDB-lite"/>
    </source>
</evidence>
<organism evidence="2 3">
    <name type="scientific">Lepraria finkii</name>
    <dbReference type="NCBI Taxonomy" id="1340010"/>
    <lineage>
        <taxon>Eukaryota</taxon>
        <taxon>Fungi</taxon>
        <taxon>Dikarya</taxon>
        <taxon>Ascomycota</taxon>
        <taxon>Pezizomycotina</taxon>
        <taxon>Lecanoromycetes</taxon>
        <taxon>OSLEUM clade</taxon>
        <taxon>Lecanoromycetidae</taxon>
        <taxon>Lecanorales</taxon>
        <taxon>Lecanorineae</taxon>
        <taxon>Stereocaulaceae</taxon>
        <taxon>Lepraria</taxon>
    </lineage>
</organism>
<protein>
    <submittedName>
        <fullName evidence="2">Uncharacterized protein</fullName>
    </submittedName>
</protein>
<feature type="compositionally biased region" description="Basic and acidic residues" evidence="1">
    <location>
        <begin position="1"/>
        <end position="16"/>
    </location>
</feature>
<evidence type="ECO:0000313" key="3">
    <source>
        <dbReference type="Proteomes" id="UP001590951"/>
    </source>
</evidence>
<dbReference type="Proteomes" id="UP001590951">
    <property type="component" value="Unassembled WGS sequence"/>
</dbReference>
<evidence type="ECO:0000313" key="2">
    <source>
        <dbReference type="EMBL" id="KAL2048950.1"/>
    </source>
</evidence>
<feature type="region of interest" description="Disordered" evidence="1">
    <location>
        <begin position="1"/>
        <end position="63"/>
    </location>
</feature>
<accession>A0ABR4ATB7</accession>
<dbReference type="EMBL" id="JBHFEH010000075">
    <property type="protein sequence ID" value="KAL2048950.1"/>
    <property type="molecule type" value="Genomic_DNA"/>
</dbReference>